<dbReference type="InterPro" id="IPR005302">
    <property type="entry name" value="MoCF_Sase_C"/>
</dbReference>
<dbReference type="GO" id="GO:0003735">
    <property type="term" value="F:structural constituent of ribosome"/>
    <property type="evidence" value="ECO:0007669"/>
    <property type="project" value="TreeGrafter"/>
</dbReference>
<dbReference type="Proteomes" id="UP000199069">
    <property type="component" value="Unassembled WGS sequence"/>
</dbReference>
<keyword evidence="3" id="KW-1185">Reference proteome</keyword>
<feature type="non-terminal residue" evidence="2">
    <location>
        <position position="1"/>
    </location>
</feature>
<dbReference type="PROSITE" id="PS51340">
    <property type="entry name" value="MOSC"/>
    <property type="match status" value="1"/>
</dbReference>
<dbReference type="GO" id="GO:0022627">
    <property type="term" value="C:cytosolic small ribosomal subunit"/>
    <property type="evidence" value="ECO:0007669"/>
    <property type="project" value="TreeGrafter"/>
</dbReference>
<dbReference type="OMA" id="RYGFCYG"/>
<dbReference type="GO" id="GO:0030170">
    <property type="term" value="F:pyridoxal phosphate binding"/>
    <property type="evidence" value="ECO:0007669"/>
    <property type="project" value="InterPro"/>
</dbReference>
<feature type="domain" description="MOSC" evidence="1">
    <location>
        <begin position="137"/>
        <end position="311"/>
    </location>
</feature>
<dbReference type="GO" id="GO:0030151">
    <property type="term" value="F:molybdenum ion binding"/>
    <property type="evidence" value="ECO:0007669"/>
    <property type="project" value="InterPro"/>
</dbReference>
<dbReference type="SUPFAM" id="SSF141673">
    <property type="entry name" value="MOSC N-terminal domain-like"/>
    <property type="match status" value="1"/>
</dbReference>
<dbReference type="GO" id="GO:0070181">
    <property type="term" value="F:small ribosomal subunit rRNA binding"/>
    <property type="evidence" value="ECO:0007669"/>
    <property type="project" value="TreeGrafter"/>
</dbReference>
<dbReference type="InterPro" id="IPR023029">
    <property type="entry name" value="Ribosomal_uS15_arc_euk"/>
</dbReference>
<dbReference type="Gene3D" id="1.10.287.10">
    <property type="entry name" value="S15/NS1, RNA-binding"/>
    <property type="match status" value="1"/>
</dbReference>
<evidence type="ECO:0000313" key="3">
    <source>
        <dbReference type="Proteomes" id="UP000199069"/>
    </source>
</evidence>
<reference evidence="2 3" key="1">
    <citation type="submission" date="2015-07" db="EMBL/GenBank/DDBJ databases">
        <authorList>
            <person name="Cajimat M.N.B."/>
            <person name="Milazzo M.L."/>
            <person name="Fulhorst C.F."/>
        </authorList>
    </citation>
    <scope>NUCLEOTIDE SEQUENCE [LARGE SCALE GENOMIC DNA]</scope>
    <source>
        <strain evidence="2">Single colony</strain>
    </source>
</reference>
<dbReference type="Pfam" id="PF03476">
    <property type="entry name" value="MOSC_N"/>
    <property type="match status" value="1"/>
</dbReference>
<evidence type="ECO:0000259" key="1">
    <source>
        <dbReference type="PROSITE" id="PS51340"/>
    </source>
</evidence>
<dbReference type="InterPro" id="IPR009068">
    <property type="entry name" value="uS15_NS1_RNA-bd_sf"/>
</dbReference>
<name>A0A0K3CQG3_RHOTO</name>
<dbReference type="STRING" id="5286.A0A0K3CQG3"/>
<dbReference type="AlphaFoldDB" id="A0A0K3CQG3"/>
<protein>
    <submittedName>
        <fullName evidence="2">FGENESH: predicted gene_15.74 protein</fullName>
    </submittedName>
</protein>
<proteinExistence type="predicted"/>
<organism evidence="2 3">
    <name type="scientific">Rhodotorula toruloides</name>
    <name type="common">Yeast</name>
    <name type="synonym">Rhodosporidium toruloides</name>
    <dbReference type="NCBI Taxonomy" id="5286"/>
    <lineage>
        <taxon>Eukaryota</taxon>
        <taxon>Fungi</taxon>
        <taxon>Dikarya</taxon>
        <taxon>Basidiomycota</taxon>
        <taxon>Pucciniomycotina</taxon>
        <taxon>Microbotryomycetes</taxon>
        <taxon>Sporidiobolales</taxon>
        <taxon>Sporidiobolaceae</taxon>
        <taxon>Rhodotorula</taxon>
    </lineage>
</organism>
<dbReference type="InterPro" id="IPR005303">
    <property type="entry name" value="MOCOS_middle"/>
</dbReference>
<dbReference type="GO" id="GO:0005730">
    <property type="term" value="C:nucleolus"/>
    <property type="evidence" value="ECO:0007669"/>
    <property type="project" value="TreeGrafter"/>
</dbReference>
<dbReference type="Pfam" id="PF03473">
    <property type="entry name" value="MOSC"/>
    <property type="match status" value="1"/>
</dbReference>
<accession>A0A0K3CQG3</accession>
<dbReference type="GO" id="GO:0003824">
    <property type="term" value="F:catalytic activity"/>
    <property type="evidence" value="ECO:0007669"/>
    <property type="project" value="InterPro"/>
</dbReference>
<gene>
    <name evidence="2" type="primary">FGENESH: predicted gene_15.74</name>
    <name evidence="2" type="ORF">BN2166_0067930</name>
</gene>
<dbReference type="SUPFAM" id="SSF47060">
    <property type="entry name" value="S15/NS1 RNA-binding domain"/>
    <property type="match status" value="1"/>
</dbReference>
<evidence type="ECO:0000313" key="2">
    <source>
        <dbReference type="EMBL" id="CTR10932.1"/>
    </source>
</evidence>
<dbReference type="EMBL" id="CWKI01000015">
    <property type="protein sequence ID" value="CTR10932.1"/>
    <property type="molecule type" value="Genomic_DNA"/>
</dbReference>
<dbReference type="PANTHER" id="PTHR11885">
    <property type="entry name" value="RIBOSOMAL PROTEIN S15P/S13E"/>
    <property type="match status" value="1"/>
</dbReference>
<sequence>HWRSQHPRLKVEKLFLYPIKGLRPLSPDTLELGRHGFRFDRRFVLVSPGKDGSHECHLAAKYPSHALLRQSIDFDSQILTITPPSGPAFHIALEPSTAGRWKGIVNLHRSPVEAFDMGDEAAEFFTRHSDGKETRMMYLDEKESGARKVLGRISDEGDSGLAFQDCASYMIASSTSLDAFSRALGREMPILPLRPNILVGPAIEGGLKPWVEDFWAELRVGGSTTFRLTANCVRCISLNIDYDTGKRLEGKGLPLQTLAKDRRVDSGTYSPVFILRVLKSNGLAPQIPEDLYCLANSKFRLILIESRIHRLARYYRTKGQLAPTFKYEAASASTMIA</sequence>
<dbReference type="PANTHER" id="PTHR11885:SF6">
    <property type="entry name" value="SMALL RIBOSOMAL SUBUNIT PROTEIN US15"/>
    <property type="match status" value="1"/>
</dbReference>